<feature type="transmembrane region" description="Helical" evidence="19">
    <location>
        <begin position="172"/>
        <end position="193"/>
    </location>
</feature>
<comment type="subcellular location">
    <subcellularLocation>
        <location evidence="2 19">Cell membrane</location>
        <topology evidence="2 19">Multi-pass membrane protein</topology>
    </subcellularLocation>
</comment>
<evidence type="ECO:0000256" key="11">
    <source>
        <dbReference type="ARBA" id="ARBA00022842"/>
    </source>
</evidence>
<evidence type="ECO:0000256" key="18">
    <source>
        <dbReference type="ARBA" id="ARBA00049504"/>
    </source>
</evidence>
<keyword evidence="9 19" id="KW-0808">Transferase</keyword>
<evidence type="ECO:0000256" key="9">
    <source>
        <dbReference type="ARBA" id="ARBA00022679"/>
    </source>
</evidence>
<dbReference type="AlphaFoldDB" id="A0A9D1HID6"/>
<dbReference type="InterPro" id="IPR003805">
    <property type="entry name" value="CobS"/>
</dbReference>
<evidence type="ECO:0000313" key="20">
    <source>
        <dbReference type="EMBL" id="HIU02757.1"/>
    </source>
</evidence>
<evidence type="ECO:0000256" key="5">
    <source>
        <dbReference type="ARBA" id="ARBA00013200"/>
    </source>
</evidence>
<comment type="pathway">
    <text evidence="3 19">Cofactor biosynthesis; adenosylcobalamin biosynthesis; adenosylcobalamin from cob(II)yrinate a,c-diamide: step 7/7.</text>
</comment>
<gene>
    <name evidence="19 20" type="primary">cobS</name>
    <name evidence="20" type="ORF">IAB63_05840</name>
</gene>
<evidence type="ECO:0000313" key="21">
    <source>
        <dbReference type="Proteomes" id="UP000824164"/>
    </source>
</evidence>
<name>A0A9D1HID6_9FIRM</name>
<comment type="similarity">
    <text evidence="4 19">Belongs to the CobS family.</text>
</comment>
<reference evidence="20" key="1">
    <citation type="submission" date="2020-10" db="EMBL/GenBank/DDBJ databases">
        <authorList>
            <person name="Gilroy R."/>
        </authorList>
    </citation>
    <scope>NUCLEOTIDE SEQUENCE</scope>
    <source>
        <strain evidence="20">CHK187-14744</strain>
    </source>
</reference>
<dbReference type="HAMAP" id="MF_00719">
    <property type="entry name" value="CobS"/>
    <property type="match status" value="1"/>
</dbReference>
<keyword evidence="13 19" id="KW-0472">Membrane</keyword>
<accession>A0A9D1HID6</accession>
<evidence type="ECO:0000256" key="7">
    <source>
        <dbReference type="ARBA" id="ARBA00022475"/>
    </source>
</evidence>
<proteinExistence type="inferred from homology"/>
<feature type="transmembrane region" description="Helical" evidence="19">
    <location>
        <begin position="199"/>
        <end position="215"/>
    </location>
</feature>
<comment type="function">
    <text evidence="14 19">Joins adenosylcobinamide-GDP and alpha-ribazole to generate adenosylcobalamin (Ado-cobalamin). Also synthesizes adenosylcobalamin 5'-phosphate from adenosylcobinamide-GDP and alpha-ribazole 5'-phosphate.</text>
</comment>
<dbReference type="GO" id="GO:0008818">
    <property type="term" value="F:cobalamin 5'-phosphate synthase activity"/>
    <property type="evidence" value="ECO:0007669"/>
    <property type="project" value="UniProtKB-UniRule"/>
</dbReference>
<evidence type="ECO:0000256" key="15">
    <source>
        <dbReference type="ARBA" id="ARBA00032605"/>
    </source>
</evidence>
<keyword evidence="8 19" id="KW-0169">Cobalamin biosynthesis</keyword>
<dbReference type="Proteomes" id="UP000824164">
    <property type="component" value="Unassembled WGS sequence"/>
</dbReference>
<dbReference type="GO" id="GO:0009236">
    <property type="term" value="P:cobalamin biosynthetic process"/>
    <property type="evidence" value="ECO:0007669"/>
    <property type="project" value="UniProtKB-UniRule"/>
</dbReference>
<evidence type="ECO:0000256" key="2">
    <source>
        <dbReference type="ARBA" id="ARBA00004651"/>
    </source>
</evidence>
<reference evidence="20" key="2">
    <citation type="journal article" date="2021" name="PeerJ">
        <title>Extensive microbial diversity within the chicken gut microbiome revealed by metagenomics and culture.</title>
        <authorList>
            <person name="Gilroy R."/>
            <person name="Ravi A."/>
            <person name="Getino M."/>
            <person name="Pursley I."/>
            <person name="Horton D.L."/>
            <person name="Alikhan N.F."/>
            <person name="Baker D."/>
            <person name="Gharbi K."/>
            <person name="Hall N."/>
            <person name="Watson M."/>
            <person name="Adriaenssens E.M."/>
            <person name="Foster-Nyarko E."/>
            <person name="Jarju S."/>
            <person name="Secka A."/>
            <person name="Antonio M."/>
            <person name="Oren A."/>
            <person name="Chaudhuri R.R."/>
            <person name="La Ragione R."/>
            <person name="Hildebrand F."/>
            <person name="Pallen M.J."/>
        </authorList>
    </citation>
    <scope>NUCLEOTIDE SEQUENCE</scope>
    <source>
        <strain evidence="20">CHK187-14744</strain>
    </source>
</reference>
<dbReference type="EMBL" id="DVLT01000038">
    <property type="protein sequence ID" value="HIU02757.1"/>
    <property type="molecule type" value="Genomic_DNA"/>
</dbReference>
<evidence type="ECO:0000256" key="8">
    <source>
        <dbReference type="ARBA" id="ARBA00022573"/>
    </source>
</evidence>
<dbReference type="NCBIfam" id="TIGR00317">
    <property type="entry name" value="cobS"/>
    <property type="match status" value="1"/>
</dbReference>
<feature type="transmembrane region" description="Helical" evidence="19">
    <location>
        <begin position="227"/>
        <end position="245"/>
    </location>
</feature>
<feature type="transmembrane region" description="Helical" evidence="19">
    <location>
        <begin position="132"/>
        <end position="151"/>
    </location>
</feature>
<protein>
    <recommendedName>
        <fullName evidence="6 19">Adenosylcobinamide-GDP ribazoletransferase</fullName>
        <ecNumber evidence="5 19">2.7.8.26</ecNumber>
    </recommendedName>
    <alternativeName>
        <fullName evidence="16 19">Cobalamin synthase</fullName>
    </alternativeName>
    <alternativeName>
        <fullName evidence="15 19">Cobalamin-5'-phosphate synthase</fullName>
    </alternativeName>
</protein>
<dbReference type="PANTHER" id="PTHR34148">
    <property type="entry name" value="ADENOSYLCOBINAMIDE-GDP RIBAZOLETRANSFERASE"/>
    <property type="match status" value="1"/>
</dbReference>
<evidence type="ECO:0000256" key="16">
    <source>
        <dbReference type="ARBA" id="ARBA00032853"/>
    </source>
</evidence>
<evidence type="ECO:0000256" key="10">
    <source>
        <dbReference type="ARBA" id="ARBA00022692"/>
    </source>
</evidence>
<sequence length="251" mass="27043">MDTFILALQLFTSIPISKSVEVSDQRLIRGVLCWPLIGWIIGLFNVVVYILVRAFLPRPAAAAAAVLAELWMTRGFHLDGLCDTADAFFSSRSKERMLEIMKDSRVGTFGVIAAFADLGIRFLFLMISQHPLLLLVTAPAAGKMVQALLMYRVKYPREQGLGKSYIGRISTGILWGSTGLGVVSLAAVCIWIGGLSYGVAPIAVCLIAMLYRRSVLRKIDGMTGDTMGAGSEIAGIAIMAVLTALEGGGWL</sequence>
<comment type="cofactor">
    <cofactor evidence="1 19">
        <name>Mg(2+)</name>
        <dbReference type="ChEBI" id="CHEBI:18420"/>
    </cofactor>
</comment>
<evidence type="ECO:0000256" key="19">
    <source>
        <dbReference type="HAMAP-Rule" id="MF_00719"/>
    </source>
</evidence>
<comment type="caution">
    <text evidence="20">The sequence shown here is derived from an EMBL/GenBank/DDBJ whole genome shotgun (WGS) entry which is preliminary data.</text>
</comment>
<comment type="catalytic activity">
    <reaction evidence="18 19">
        <text>alpha-ribazole 5'-phosphate + adenosylcob(III)inamide-GDP = adenosylcob(III)alamin 5'-phosphate + GMP + H(+)</text>
        <dbReference type="Rhea" id="RHEA:23560"/>
        <dbReference type="ChEBI" id="CHEBI:15378"/>
        <dbReference type="ChEBI" id="CHEBI:57918"/>
        <dbReference type="ChEBI" id="CHEBI:58115"/>
        <dbReference type="ChEBI" id="CHEBI:60487"/>
        <dbReference type="ChEBI" id="CHEBI:60493"/>
        <dbReference type="EC" id="2.7.8.26"/>
    </reaction>
</comment>
<dbReference type="EC" id="2.7.8.26" evidence="5 19"/>
<keyword evidence="10 19" id="KW-0812">Transmembrane</keyword>
<feature type="transmembrane region" description="Helical" evidence="19">
    <location>
        <begin position="29"/>
        <end position="52"/>
    </location>
</feature>
<evidence type="ECO:0000256" key="1">
    <source>
        <dbReference type="ARBA" id="ARBA00001946"/>
    </source>
</evidence>
<keyword evidence="11 19" id="KW-0460">Magnesium</keyword>
<keyword evidence="7 19" id="KW-1003">Cell membrane</keyword>
<dbReference type="GO" id="GO:0051073">
    <property type="term" value="F:adenosylcobinamide-GDP ribazoletransferase activity"/>
    <property type="evidence" value="ECO:0007669"/>
    <property type="project" value="UniProtKB-UniRule"/>
</dbReference>
<evidence type="ECO:0000256" key="13">
    <source>
        <dbReference type="ARBA" id="ARBA00023136"/>
    </source>
</evidence>
<dbReference type="PANTHER" id="PTHR34148:SF1">
    <property type="entry name" value="ADENOSYLCOBINAMIDE-GDP RIBAZOLETRANSFERASE"/>
    <property type="match status" value="1"/>
</dbReference>
<comment type="catalytic activity">
    <reaction evidence="17 19">
        <text>alpha-ribazole + adenosylcob(III)inamide-GDP = adenosylcob(III)alamin + GMP + H(+)</text>
        <dbReference type="Rhea" id="RHEA:16049"/>
        <dbReference type="ChEBI" id="CHEBI:10329"/>
        <dbReference type="ChEBI" id="CHEBI:15378"/>
        <dbReference type="ChEBI" id="CHEBI:18408"/>
        <dbReference type="ChEBI" id="CHEBI:58115"/>
        <dbReference type="ChEBI" id="CHEBI:60487"/>
        <dbReference type="EC" id="2.7.8.26"/>
    </reaction>
</comment>
<evidence type="ECO:0000256" key="6">
    <source>
        <dbReference type="ARBA" id="ARBA00015850"/>
    </source>
</evidence>
<keyword evidence="12 19" id="KW-1133">Transmembrane helix</keyword>
<feature type="transmembrane region" description="Helical" evidence="19">
    <location>
        <begin position="106"/>
        <end position="126"/>
    </location>
</feature>
<evidence type="ECO:0000256" key="3">
    <source>
        <dbReference type="ARBA" id="ARBA00004663"/>
    </source>
</evidence>
<dbReference type="Pfam" id="PF02654">
    <property type="entry name" value="CobS"/>
    <property type="match status" value="1"/>
</dbReference>
<evidence type="ECO:0000256" key="17">
    <source>
        <dbReference type="ARBA" id="ARBA00048623"/>
    </source>
</evidence>
<organism evidence="20 21">
    <name type="scientific">Candidatus Onthocola gallistercoris</name>
    <dbReference type="NCBI Taxonomy" id="2840876"/>
    <lineage>
        <taxon>Bacteria</taxon>
        <taxon>Bacillati</taxon>
        <taxon>Bacillota</taxon>
        <taxon>Bacilli</taxon>
        <taxon>Candidatus Onthocola</taxon>
    </lineage>
</organism>
<evidence type="ECO:0000256" key="12">
    <source>
        <dbReference type="ARBA" id="ARBA00022989"/>
    </source>
</evidence>
<evidence type="ECO:0000256" key="4">
    <source>
        <dbReference type="ARBA" id="ARBA00010561"/>
    </source>
</evidence>
<dbReference type="GO" id="GO:0005886">
    <property type="term" value="C:plasma membrane"/>
    <property type="evidence" value="ECO:0007669"/>
    <property type="project" value="UniProtKB-SubCell"/>
</dbReference>
<evidence type="ECO:0000256" key="14">
    <source>
        <dbReference type="ARBA" id="ARBA00025228"/>
    </source>
</evidence>